<dbReference type="InterPro" id="IPR015300">
    <property type="entry name" value="DNA-bd_pseudobarrel_sf"/>
</dbReference>
<dbReference type="InterPro" id="IPR005508">
    <property type="entry name" value="At2g31720-like"/>
</dbReference>
<dbReference type="Proteomes" id="UP000813462">
    <property type="component" value="Unassembled WGS sequence"/>
</dbReference>
<evidence type="ECO:0000256" key="3">
    <source>
        <dbReference type="ARBA" id="ARBA00023125"/>
    </source>
</evidence>
<evidence type="ECO:0000256" key="4">
    <source>
        <dbReference type="ARBA" id="ARBA00023163"/>
    </source>
</evidence>
<evidence type="ECO:0000313" key="8">
    <source>
        <dbReference type="Proteomes" id="UP000813462"/>
    </source>
</evidence>
<dbReference type="Gene3D" id="2.40.330.10">
    <property type="entry name" value="DNA-binding pseudobarrel domain"/>
    <property type="match status" value="1"/>
</dbReference>
<dbReference type="SUPFAM" id="SSF101936">
    <property type="entry name" value="DNA-binding pseudobarrel domain"/>
    <property type="match status" value="1"/>
</dbReference>
<organism evidence="7 8">
    <name type="scientific">Ziziphus jujuba var. spinosa</name>
    <dbReference type="NCBI Taxonomy" id="714518"/>
    <lineage>
        <taxon>Eukaryota</taxon>
        <taxon>Viridiplantae</taxon>
        <taxon>Streptophyta</taxon>
        <taxon>Embryophyta</taxon>
        <taxon>Tracheophyta</taxon>
        <taxon>Spermatophyta</taxon>
        <taxon>Magnoliopsida</taxon>
        <taxon>eudicotyledons</taxon>
        <taxon>Gunneridae</taxon>
        <taxon>Pentapetalae</taxon>
        <taxon>rosids</taxon>
        <taxon>fabids</taxon>
        <taxon>Rosales</taxon>
        <taxon>Rhamnaceae</taxon>
        <taxon>Paliureae</taxon>
        <taxon>Ziziphus</taxon>
    </lineage>
</organism>
<dbReference type="AlphaFoldDB" id="A0A978VRN9"/>
<accession>A0A978VRN9</accession>
<evidence type="ECO:0000313" key="7">
    <source>
        <dbReference type="EMBL" id="KAH7538214.1"/>
    </source>
</evidence>
<evidence type="ECO:0008006" key="9">
    <source>
        <dbReference type="Google" id="ProtNLM"/>
    </source>
</evidence>
<dbReference type="EMBL" id="JAEACU010000003">
    <property type="protein sequence ID" value="KAH7538214.1"/>
    <property type="molecule type" value="Genomic_DNA"/>
</dbReference>
<protein>
    <recommendedName>
        <fullName evidence="9">B3 domain-containing protein At2g27410</fullName>
    </recommendedName>
</protein>
<feature type="region of interest" description="Disordered" evidence="6">
    <location>
        <begin position="317"/>
        <end position="358"/>
    </location>
</feature>
<evidence type="ECO:0000256" key="5">
    <source>
        <dbReference type="ARBA" id="ARBA00023242"/>
    </source>
</evidence>
<keyword evidence="2" id="KW-0805">Transcription regulation</keyword>
<evidence type="ECO:0000256" key="6">
    <source>
        <dbReference type="SAM" id="MobiDB-lite"/>
    </source>
</evidence>
<keyword evidence="4" id="KW-0804">Transcription</keyword>
<dbReference type="GO" id="GO:0005634">
    <property type="term" value="C:nucleus"/>
    <property type="evidence" value="ECO:0007669"/>
    <property type="project" value="UniProtKB-SubCell"/>
</dbReference>
<keyword evidence="3" id="KW-0238">DNA-binding</keyword>
<keyword evidence="5" id="KW-0539">Nucleus</keyword>
<sequence>MMKMMLLSKEDFEGFKFNADQSGIDVLAQVCCVALEKFNRFNHQQRHHQNITNLGFQQQPQPQSAAVGNQEKALSSSKKTIKIVRKERKEVADDDLHHDQECQETHHHRNHGLNLRKTTSKRSRYDDNEDDDWELNVEPKKKKQKNDLKSRSRRIVRSSNFVPPAPMDPDFVPDLPEIFRRRIDEMQGTAITLVMQKQLTDTDLSPDHNRLMMPFTKIKDWDFLTENEKADLRAEGIMAVPLIEPEPIMKLTIVNMRQWDMAKPSGKASSCYVLRTTWKLVVKDNHLRPHEVAQVWSFRVHGRLHMALVVISRPPPPPVAVGMASTSGSRGRGSDGAESSASTGGGNGTESGSGQITS</sequence>
<reference evidence="7" key="1">
    <citation type="journal article" date="2021" name="Front. Plant Sci.">
        <title>Chromosome-Scale Genome Assembly for Chinese Sour Jujube and Insights Into Its Genome Evolution and Domestication Signature.</title>
        <authorList>
            <person name="Shen L.-Y."/>
            <person name="Luo H."/>
            <person name="Wang X.-L."/>
            <person name="Wang X.-M."/>
            <person name="Qiu X.-J."/>
            <person name="Liu H."/>
            <person name="Zhou S.-S."/>
            <person name="Jia K.-H."/>
            <person name="Nie S."/>
            <person name="Bao Y.-T."/>
            <person name="Zhang R.-G."/>
            <person name="Yun Q.-Z."/>
            <person name="Chai Y.-H."/>
            <person name="Lu J.-Y."/>
            <person name="Li Y."/>
            <person name="Zhao S.-W."/>
            <person name="Mao J.-F."/>
            <person name="Jia S.-G."/>
            <person name="Mao Y.-M."/>
        </authorList>
    </citation>
    <scope>NUCLEOTIDE SEQUENCE</scope>
    <source>
        <strain evidence="7">AT0</strain>
        <tissue evidence="7">Leaf</tissue>
    </source>
</reference>
<comment type="caution">
    <text evidence="7">The sequence shown here is derived from an EMBL/GenBank/DDBJ whole genome shotgun (WGS) entry which is preliminary data.</text>
</comment>
<feature type="region of interest" description="Disordered" evidence="6">
    <location>
        <begin position="58"/>
        <end position="79"/>
    </location>
</feature>
<feature type="compositionally biased region" description="Polar residues" evidence="6">
    <location>
        <begin position="58"/>
        <end position="78"/>
    </location>
</feature>
<dbReference type="GO" id="GO:0003677">
    <property type="term" value="F:DNA binding"/>
    <property type="evidence" value="ECO:0007669"/>
    <property type="project" value="UniProtKB-KW"/>
</dbReference>
<proteinExistence type="predicted"/>
<dbReference type="PANTHER" id="PTHR31541:SF25">
    <property type="entry name" value="GAMMA-GLIADIN B"/>
    <property type="match status" value="1"/>
</dbReference>
<name>A0A978VRN9_ZIZJJ</name>
<dbReference type="PANTHER" id="PTHR31541">
    <property type="entry name" value="B3 DOMAIN PLANT PROTEIN-RELATED"/>
    <property type="match status" value="1"/>
</dbReference>
<evidence type="ECO:0000256" key="2">
    <source>
        <dbReference type="ARBA" id="ARBA00023015"/>
    </source>
</evidence>
<feature type="region of interest" description="Disordered" evidence="6">
    <location>
        <begin position="101"/>
        <end position="162"/>
    </location>
</feature>
<comment type="subcellular location">
    <subcellularLocation>
        <location evidence="1">Nucleus</location>
    </subcellularLocation>
</comment>
<dbReference type="Pfam" id="PF03754">
    <property type="entry name" value="At2g31720-like"/>
    <property type="match status" value="1"/>
</dbReference>
<gene>
    <name evidence="7" type="ORF">FEM48_Zijuj03G0175200</name>
</gene>
<evidence type="ECO:0000256" key="1">
    <source>
        <dbReference type="ARBA" id="ARBA00004123"/>
    </source>
</evidence>